<proteinExistence type="predicted"/>
<dbReference type="AlphaFoldDB" id="A0ABD2LRG5"/>
<comment type="caution">
    <text evidence="2">The sequence shown here is derived from an EMBL/GenBank/DDBJ whole genome shotgun (WGS) entry which is preliminary data.</text>
</comment>
<dbReference type="EMBL" id="JBICBT010000342">
    <property type="protein sequence ID" value="KAL3116874.1"/>
    <property type="molecule type" value="Genomic_DNA"/>
</dbReference>
<accession>A0ABD2LRG5</accession>
<evidence type="ECO:0000313" key="3">
    <source>
        <dbReference type="Proteomes" id="UP001620626"/>
    </source>
</evidence>
<dbReference type="Gene3D" id="2.60.210.10">
    <property type="entry name" value="Apoptosis, Tumor Necrosis Factor Receptor Associated Protein 2, Chain A"/>
    <property type="match status" value="1"/>
</dbReference>
<evidence type="ECO:0000313" key="2">
    <source>
        <dbReference type="EMBL" id="KAL3116874.1"/>
    </source>
</evidence>
<name>A0ABD2LRG5_9BILA</name>
<feature type="domain" description="MATH" evidence="1">
    <location>
        <begin position="49"/>
        <end position="119"/>
    </location>
</feature>
<dbReference type="Proteomes" id="UP001620626">
    <property type="component" value="Unassembled WGS sequence"/>
</dbReference>
<dbReference type="Pfam" id="PF22486">
    <property type="entry name" value="MATH_2"/>
    <property type="match status" value="1"/>
</dbReference>
<dbReference type="InterPro" id="IPR008974">
    <property type="entry name" value="TRAF-like"/>
</dbReference>
<gene>
    <name evidence="2" type="ORF">niasHT_003398</name>
</gene>
<sequence>MDKLILGQSKSKGTLFMDIEKVSEFTQQIILSERINESVTYIKGLPSEKWSCKCSATLRIVPQKCGAADFKKEFSEERSFNSQSFARGFSYFISFAELMDPEKGFYDQSEDKVTLAIDVTVKEAKMGDK</sequence>
<reference evidence="2 3" key="1">
    <citation type="submission" date="2024-10" db="EMBL/GenBank/DDBJ databases">
        <authorList>
            <person name="Kim D."/>
        </authorList>
    </citation>
    <scope>NUCLEOTIDE SEQUENCE [LARGE SCALE GENOMIC DNA]</scope>
    <source>
        <strain evidence="2">BH-2024</strain>
    </source>
</reference>
<dbReference type="SUPFAM" id="SSF49599">
    <property type="entry name" value="TRAF domain-like"/>
    <property type="match status" value="1"/>
</dbReference>
<dbReference type="InterPro" id="IPR002083">
    <property type="entry name" value="MATH/TRAF_dom"/>
</dbReference>
<protein>
    <recommendedName>
        <fullName evidence="1">MATH domain-containing protein</fullName>
    </recommendedName>
</protein>
<keyword evidence="3" id="KW-1185">Reference proteome</keyword>
<organism evidence="2 3">
    <name type="scientific">Heterodera trifolii</name>
    <dbReference type="NCBI Taxonomy" id="157864"/>
    <lineage>
        <taxon>Eukaryota</taxon>
        <taxon>Metazoa</taxon>
        <taxon>Ecdysozoa</taxon>
        <taxon>Nematoda</taxon>
        <taxon>Chromadorea</taxon>
        <taxon>Rhabditida</taxon>
        <taxon>Tylenchina</taxon>
        <taxon>Tylenchomorpha</taxon>
        <taxon>Tylenchoidea</taxon>
        <taxon>Heteroderidae</taxon>
        <taxon>Heteroderinae</taxon>
        <taxon>Heterodera</taxon>
    </lineage>
</organism>
<evidence type="ECO:0000259" key="1">
    <source>
        <dbReference type="Pfam" id="PF22486"/>
    </source>
</evidence>